<organism evidence="1 2">
    <name type="scientific">Granulicella aggregans</name>
    <dbReference type="NCBI Taxonomy" id="474949"/>
    <lineage>
        <taxon>Bacteria</taxon>
        <taxon>Pseudomonadati</taxon>
        <taxon>Acidobacteriota</taxon>
        <taxon>Terriglobia</taxon>
        <taxon>Terriglobales</taxon>
        <taxon>Acidobacteriaceae</taxon>
        <taxon>Granulicella</taxon>
    </lineage>
</organism>
<evidence type="ECO:0000313" key="2">
    <source>
        <dbReference type="Proteomes" id="UP000540989"/>
    </source>
</evidence>
<dbReference type="EMBL" id="JACHIP010000033">
    <property type="protein sequence ID" value="MBB5061253.1"/>
    <property type="molecule type" value="Genomic_DNA"/>
</dbReference>
<gene>
    <name evidence="1" type="ORF">HDF16_005989</name>
</gene>
<accession>A0A7W7ZJX0</accession>
<reference evidence="1 2" key="1">
    <citation type="submission" date="2020-08" db="EMBL/GenBank/DDBJ databases">
        <title>Genomic Encyclopedia of Type Strains, Phase IV (KMG-V): Genome sequencing to study the core and pangenomes of soil and plant-associated prokaryotes.</title>
        <authorList>
            <person name="Whitman W."/>
        </authorList>
    </citation>
    <scope>NUCLEOTIDE SEQUENCE [LARGE SCALE GENOMIC DNA]</scope>
    <source>
        <strain evidence="1 2">M8UP14</strain>
    </source>
</reference>
<keyword evidence="2" id="KW-1185">Reference proteome</keyword>
<dbReference type="SUPFAM" id="SSF52540">
    <property type="entry name" value="P-loop containing nucleoside triphosphate hydrolases"/>
    <property type="match status" value="1"/>
</dbReference>
<dbReference type="AlphaFoldDB" id="A0A7W7ZJX0"/>
<comment type="caution">
    <text evidence="1">The sequence shown here is derived from an EMBL/GenBank/DDBJ whole genome shotgun (WGS) entry which is preliminary data.</text>
</comment>
<dbReference type="Proteomes" id="UP000540989">
    <property type="component" value="Unassembled WGS sequence"/>
</dbReference>
<proteinExistence type="predicted"/>
<dbReference type="InterPro" id="IPR027417">
    <property type="entry name" value="P-loop_NTPase"/>
</dbReference>
<sequence length="107" mass="11559">MLYSETPSFQPVAEQRLAVELFLAGGNLRIDAYAGAGKTTTLKMLAGSRPSSALYLAFNRRLPPKPEGGCWLTCRQAIRRFTSSALATKCASASGSCMTARKKLKRS</sequence>
<name>A0A7W7ZJX0_9BACT</name>
<protein>
    <submittedName>
        <fullName evidence="1">ABC-type hemin transport system ATPase subunit</fullName>
    </submittedName>
</protein>
<evidence type="ECO:0000313" key="1">
    <source>
        <dbReference type="EMBL" id="MBB5061253.1"/>
    </source>
</evidence>